<evidence type="ECO:0000256" key="9">
    <source>
        <dbReference type="ARBA" id="ARBA00023010"/>
    </source>
</evidence>
<dbReference type="GO" id="GO:0005741">
    <property type="term" value="C:mitochondrial outer membrane"/>
    <property type="evidence" value="ECO:0007669"/>
    <property type="project" value="UniProtKB-SubCell"/>
</dbReference>
<dbReference type="Proteomes" id="UP001152320">
    <property type="component" value="Chromosome 8"/>
</dbReference>
<evidence type="ECO:0000313" key="15">
    <source>
        <dbReference type="EMBL" id="KAJ8037559.1"/>
    </source>
</evidence>
<feature type="transmembrane region" description="Helical" evidence="14">
    <location>
        <begin position="30"/>
        <end position="48"/>
    </location>
</feature>
<keyword evidence="5 14" id="KW-0812">Transmembrane</keyword>
<accession>A0A9Q1H932</accession>
<reference evidence="15" key="1">
    <citation type="submission" date="2021-10" db="EMBL/GenBank/DDBJ databases">
        <title>Tropical sea cucumber genome reveals ecological adaptation and Cuvierian tubules defense mechanism.</title>
        <authorList>
            <person name="Chen T."/>
        </authorList>
    </citation>
    <scope>NUCLEOTIDE SEQUENCE</scope>
    <source>
        <strain evidence="15">Nanhai2018</strain>
        <tissue evidence="15">Muscle</tissue>
    </source>
</reference>
<keyword evidence="16" id="KW-1185">Reference proteome</keyword>
<evidence type="ECO:0000256" key="7">
    <source>
        <dbReference type="ARBA" id="ARBA00022927"/>
    </source>
</evidence>
<evidence type="ECO:0000256" key="13">
    <source>
        <dbReference type="SAM" id="MobiDB-lite"/>
    </source>
</evidence>
<dbReference type="OrthoDB" id="10016939at2759"/>
<dbReference type="CDD" id="cd22884">
    <property type="entry name" value="TOM22"/>
    <property type="match status" value="1"/>
</dbReference>
<dbReference type="EMBL" id="JAIZAY010000008">
    <property type="protein sequence ID" value="KAJ8037559.1"/>
    <property type="molecule type" value="Genomic_DNA"/>
</dbReference>
<name>A0A9Q1H932_HOLLE</name>
<keyword evidence="11 14" id="KW-0472">Membrane</keyword>
<evidence type="ECO:0000313" key="16">
    <source>
        <dbReference type="Proteomes" id="UP001152320"/>
    </source>
</evidence>
<proteinExistence type="inferred from homology"/>
<evidence type="ECO:0000256" key="2">
    <source>
        <dbReference type="ARBA" id="ARBA00009874"/>
    </source>
</evidence>
<protein>
    <recommendedName>
        <fullName evidence="3">Mitochondrial import receptor subunit TOM22 homolog</fullName>
    </recommendedName>
</protein>
<dbReference type="AlphaFoldDB" id="A0A9Q1H932"/>
<organism evidence="15 16">
    <name type="scientific">Holothuria leucospilota</name>
    <name type="common">Black long sea cucumber</name>
    <name type="synonym">Mertensiothuria leucospilota</name>
    <dbReference type="NCBI Taxonomy" id="206669"/>
    <lineage>
        <taxon>Eukaryota</taxon>
        <taxon>Metazoa</taxon>
        <taxon>Echinodermata</taxon>
        <taxon>Eleutherozoa</taxon>
        <taxon>Echinozoa</taxon>
        <taxon>Holothuroidea</taxon>
        <taxon>Aspidochirotacea</taxon>
        <taxon>Aspidochirotida</taxon>
        <taxon>Holothuriidae</taxon>
        <taxon>Holothuria</taxon>
    </lineage>
</organism>
<comment type="caution">
    <text evidence="15">The sequence shown here is derived from an EMBL/GenBank/DDBJ whole genome shotgun (WGS) entry which is preliminary data.</text>
</comment>
<keyword evidence="6" id="KW-1000">Mitochondrion outer membrane</keyword>
<evidence type="ECO:0000256" key="5">
    <source>
        <dbReference type="ARBA" id="ARBA00022692"/>
    </source>
</evidence>
<sequence length="101" mass="10585">MFPESVRNTAAVAFQLGISAVKRGYTFTRSAMWITTTSFVVLVLPVLFETETAQMEQAQIQKQRQVILLGPNAAGAGGGAIPGGMTPPMPGTAVAQPPPGR</sequence>
<evidence type="ECO:0000256" key="1">
    <source>
        <dbReference type="ARBA" id="ARBA00004572"/>
    </source>
</evidence>
<feature type="compositionally biased region" description="Pro residues" evidence="13">
    <location>
        <begin position="85"/>
        <end position="101"/>
    </location>
</feature>
<dbReference type="PANTHER" id="PTHR12504">
    <property type="entry name" value="MITOCHONDRIAL IMPORT RECEPTOR SUBUNIT TOM22"/>
    <property type="match status" value="1"/>
</dbReference>
<evidence type="ECO:0000256" key="3">
    <source>
        <dbReference type="ARBA" id="ARBA00016229"/>
    </source>
</evidence>
<gene>
    <name evidence="15" type="ORF">HOLleu_18402</name>
</gene>
<evidence type="ECO:0000256" key="11">
    <source>
        <dbReference type="ARBA" id="ARBA00023136"/>
    </source>
</evidence>
<evidence type="ECO:0000256" key="10">
    <source>
        <dbReference type="ARBA" id="ARBA00023128"/>
    </source>
</evidence>
<comment type="subcellular location">
    <subcellularLocation>
        <location evidence="1">Mitochondrion outer membrane</location>
        <topology evidence="1">Single-pass membrane protein</topology>
    </subcellularLocation>
</comment>
<feature type="region of interest" description="Disordered" evidence="13">
    <location>
        <begin position="78"/>
        <end position="101"/>
    </location>
</feature>
<evidence type="ECO:0000256" key="12">
    <source>
        <dbReference type="ARBA" id="ARBA00023170"/>
    </source>
</evidence>
<keyword evidence="9" id="KW-0811">Translocation</keyword>
<evidence type="ECO:0000256" key="8">
    <source>
        <dbReference type="ARBA" id="ARBA00022989"/>
    </source>
</evidence>
<evidence type="ECO:0000256" key="14">
    <source>
        <dbReference type="SAM" id="Phobius"/>
    </source>
</evidence>
<keyword evidence="10" id="KW-0496">Mitochondrion</keyword>
<keyword evidence="12 15" id="KW-0675">Receptor</keyword>
<comment type="similarity">
    <text evidence="2">Belongs to the Tom22 family.</text>
</comment>
<evidence type="ECO:0000256" key="6">
    <source>
        <dbReference type="ARBA" id="ARBA00022787"/>
    </source>
</evidence>
<keyword evidence="7" id="KW-0653">Protein transport</keyword>
<dbReference type="PANTHER" id="PTHR12504:SF0">
    <property type="entry name" value="MITOCHONDRIAL IMPORT RECEPTOR SUBUNIT TOM22 HOMOLOG"/>
    <property type="match status" value="1"/>
</dbReference>
<keyword evidence="4" id="KW-0813">Transport</keyword>
<keyword evidence="8 14" id="KW-1133">Transmembrane helix</keyword>
<dbReference type="InterPro" id="IPR005683">
    <property type="entry name" value="Tom22"/>
</dbReference>
<dbReference type="GO" id="GO:0006886">
    <property type="term" value="P:intracellular protein transport"/>
    <property type="evidence" value="ECO:0007669"/>
    <property type="project" value="InterPro"/>
</dbReference>
<evidence type="ECO:0000256" key="4">
    <source>
        <dbReference type="ARBA" id="ARBA00022448"/>
    </source>
</evidence>